<keyword evidence="4" id="KW-0560">Oxidoreductase</keyword>
<dbReference type="GO" id="GO:0050660">
    <property type="term" value="F:flavin adenine dinucleotide binding"/>
    <property type="evidence" value="ECO:0007669"/>
    <property type="project" value="InterPro"/>
</dbReference>
<gene>
    <name evidence="5" type="ORF">QBC33DRAFT_491709</name>
</gene>
<comment type="caution">
    <text evidence="5">The sequence shown here is derived from an EMBL/GenBank/DDBJ whole genome shotgun (WGS) entry which is preliminary data.</text>
</comment>
<dbReference type="RefSeq" id="XP_060283630.1">
    <property type="nucleotide sequence ID" value="XM_060425476.1"/>
</dbReference>
<dbReference type="SUPFAM" id="SSF51905">
    <property type="entry name" value="FAD/NAD(P)-binding domain"/>
    <property type="match status" value="3"/>
</dbReference>
<dbReference type="GO" id="GO:0050661">
    <property type="term" value="F:NADP binding"/>
    <property type="evidence" value="ECO:0007669"/>
    <property type="project" value="InterPro"/>
</dbReference>
<sequence length="560" mass="63939">MTAHDIPAGVSQIESQSVMNGPTNANPPNWVPILEKPVYKPRKLRVVCVGAGYSGLMLAYKWKHQTPMDDFVDLAIYEKNSDVGGTWLENRYPGVACDVPAHIYTFSFEPNPDWSSFYASGPEIWEYIKRTTQKYNLDERVQFNSKVISSVWDDEKGKWLLEIEQNGTVIKDEADVLINGSGILNKWRWPDIKGLHSFGGKLLHSARWDQTIDWTGKRVALIGNGSSAIQILPQMQPKAAKIVNYIRTPTWISANYSAELTPEGKNFRYTEEQKREFREQPEKLLAMRRQIEHHFNQFFYALLLGTPQQKAVTEAFTRTMEERLNGDRDLCARLIPEWKVGCRRLTPGEGYLEALQAPNVRIEFADIAAVTESGIETAAGSVDEFDIIVCATGFDVSFTPYWDLVGRGGVRLADQWREDPAAYFGICAPNMPNYFIFNGPNCPVGHGSLLAVMEWTAEYILRSVTVDAEATADYNTYTHEFLKRTVWTSGCRSWYKNNKVDGKVTAMYAGSILHYKEILESFRTEDFDFEYNSRNRFRFMGNGMTVREEKGEDLSFYVYK</sequence>
<organism evidence="5 6">
    <name type="scientific">Phialemonium atrogriseum</name>
    <dbReference type="NCBI Taxonomy" id="1093897"/>
    <lineage>
        <taxon>Eukaryota</taxon>
        <taxon>Fungi</taxon>
        <taxon>Dikarya</taxon>
        <taxon>Ascomycota</taxon>
        <taxon>Pezizomycotina</taxon>
        <taxon>Sordariomycetes</taxon>
        <taxon>Sordariomycetidae</taxon>
        <taxon>Cephalothecales</taxon>
        <taxon>Cephalothecaceae</taxon>
        <taxon>Phialemonium</taxon>
    </lineage>
</organism>
<dbReference type="Pfam" id="PF00743">
    <property type="entry name" value="FMO-like"/>
    <property type="match status" value="1"/>
</dbReference>
<evidence type="ECO:0000256" key="1">
    <source>
        <dbReference type="ARBA" id="ARBA00010139"/>
    </source>
</evidence>
<dbReference type="GO" id="GO:0004499">
    <property type="term" value="F:N,N-dimethylaniline monooxygenase activity"/>
    <property type="evidence" value="ECO:0007669"/>
    <property type="project" value="InterPro"/>
</dbReference>
<keyword evidence="2" id="KW-0285">Flavoprotein</keyword>
<protein>
    <recommendedName>
        <fullName evidence="7">Sterigmatocystin biosynthesis monooxygenase stcW</fullName>
    </recommendedName>
</protein>
<evidence type="ECO:0000313" key="5">
    <source>
        <dbReference type="EMBL" id="KAK1767417.1"/>
    </source>
</evidence>
<name>A0AAJ0C0T4_9PEZI</name>
<comment type="similarity">
    <text evidence="1">Belongs to the FAD-binding monooxygenase family.</text>
</comment>
<keyword evidence="3" id="KW-0274">FAD</keyword>
<evidence type="ECO:0008006" key="7">
    <source>
        <dbReference type="Google" id="ProtNLM"/>
    </source>
</evidence>
<dbReference type="InterPro" id="IPR036188">
    <property type="entry name" value="FAD/NAD-bd_sf"/>
</dbReference>
<keyword evidence="6" id="KW-1185">Reference proteome</keyword>
<evidence type="ECO:0000313" key="6">
    <source>
        <dbReference type="Proteomes" id="UP001244011"/>
    </source>
</evidence>
<dbReference type="PANTHER" id="PTHR42877">
    <property type="entry name" value="L-ORNITHINE N(5)-MONOOXYGENASE-RELATED"/>
    <property type="match status" value="1"/>
</dbReference>
<dbReference type="Proteomes" id="UP001244011">
    <property type="component" value="Unassembled WGS sequence"/>
</dbReference>
<evidence type="ECO:0000256" key="3">
    <source>
        <dbReference type="ARBA" id="ARBA00022827"/>
    </source>
</evidence>
<accession>A0AAJ0C0T4</accession>
<dbReference type="EMBL" id="MU839008">
    <property type="protein sequence ID" value="KAK1767417.1"/>
    <property type="molecule type" value="Genomic_DNA"/>
</dbReference>
<dbReference type="InterPro" id="IPR051209">
    <property type="entry name" value="FAD-bind_Monooxygenase_sf"/>
</dbReference>
<dbReference type="GeneID" id="85308663"/>
<dbReference type="PANTHER" id="PTHR42877:SF11">
    <property type="entry name" value="MONOOXYGENASE, PUTATIVE (AFU_ORTHOLOGUE AFUA_6G13790)-RELATED"/>
    <property type="match status" value="1"/>
</dbReference>
<dbReference type="Gene3D" id="3.50.50.60">
    <property type="entry name" value="FAD/NAD(P)-binding domain"/>
    <property type="match status" value="2"/>
</dbReference>
<proteinExistence type="inferred from homology"/>
<evidence type="ECO:0000256" key="4">
    <source>
        <dbReference type="ARBA" id="ARBA00023002"/>
    </source>
</evidence>
<dbReference type="InterPro" id="IPR020946">
    <property type="entry name" value="Flavin_mOase-like"/>
</dbReference>
<reference evidence="5" key="1">
    <citation type="submission" date="2023-06" db="EMBL/GenBank/DDBJ databases">
        <title>Genome-scale phylogeny and comparative genomics of the fungal order Sordariales.</title>
        <authorList>
            <consortium name="Lawrence Berkeley National Laboratory"/>
            <person name="Hensen N."/>
            <person name="Bonometti L."/>
            <person name="Westerberg I."/>
            <person name="Brannstrom I.O."/>
            <person name="Guillou S."/>
            <person name="Cros-Aarteil S."/>
            <person name="Calhoun S."/>
            <person name="Haridas S."/>
            <person name="Kuo A."/>
            <person name="Mondo S."/>
            <person name="Pangilinan J."/>
            <person name="Riley R."/>
            <person name="Labutti K."/>
            <person name="Andreopoulos B."/>
            <person name="Lipzen A."/>
            <person name="Chen C."/>
            <person name="Yanf M."/>
            <person name="Daum C."/>
            <person name="Ng V."/>
            <person name="Clum A."/>
            <person name="Steindorff A."/>
            <person name="Ohm R."/>
            <person name="Martin F."/>
            <person name="Silar P."/>
            <person name="Natvig D."/>
            <person name="Lalanne C."/>
            <person name="Gautier V."/>
            <person name="Ament-Velasquez S.L."/>
            <person name="Kruys A."/>
            <person name="Hutchinson M.I."/>
            <person name="Powell A.J."/>
            <person name="Barry K."/>
            <person name="Miller A.N."/>
            <person name="Grigoriev I.V."/>
            <person name="Debuchy R."/>
            <person name="Gladieux P."/>
            <person name="Thoren M.H."/>
            <person name="Johannesson H."/>
        </authorList>
    </citation>
    <scope>NUCLEOTIDE SEQUENCE</scope>
    <source>
        <strain evidence="5">8032-3</strain>
    </source>
</reference>
<dbReference type="AlphaFoldDB" id="A0AAJ0C0T4"/>
<evidence type="ECO:0000256" key="2">
    <source>
        <dbReference type="ARBA" id="ARBA00022630"/>
    </source>
</evidence>